<dbReference type="Pfam" id="PF01370">
    <property type="entry name" value="Epimerase"/>
    <property type="match status" value="1"/>
</dbReference>
<dbReference type="Pfam" id="PF07884">
    <property type="entry name" value="VKOR"/>
    <property type="match status" value="1"/>
</dbReference>
<gene>
    <name evidence="15" type="ORF">PDM28_09360</name>
</gene>
<name>A0ABY9YIK6_9GAMM</name>
<evidence type="ECO:0000256" key="5">
    <source>
        <dbReference type="ARBA" id="ARBA00022989"/>
    </source>
</evidence>
<feature type="transmembrane region" description="Helical" evidence="11">
    <location>
        <begin position="828"/>
        <end position="845"/>
    </location>
</feature>
<feature type="transmembrane region" description="Helical" evidence="11">
    <location>
        <begin position="850"/>
        <end position="867"/>
    </location>
</feature>
<evidence type="ECO:0000256" key="8">
    <source>
        <dbReference type="ARBA" id="ARBA00023157"/>
    </source>
</evidence>
<keyword evidence="16" id="KW-1185">Reference proteome</keyword>
<dbReference type="CDD" id="cd08946">
    <property type="entry name" value="SDR_e"/>
    <property type="match status" value="1"/>
</dbReference>
<dbReference type="SUPFAM" id="SSF51735">
    <property type="entry name" value="NAD(P)-binding Rossmann-fold domains"/>
    <property type="match status" value="1"/>
</dbReference>
<evidence type="ECO:0000256" key="11">
    <source>
        <dbReference type="SAM" id="Phobius"/>
    </source>
</evidence>
<feature type="transmembrane region" description="Helical" evidence="11">
    <location>
        <begin position="688"/>
        <end position="709"/>
    </location>
</feature>
<proteinExistence type="inferred from homology"/>
<protein>
    <submittedName>
        <fullName evidence="15">NAD-dependent epimerase/dehydratase family protein</fullName>
    </submittedName>
</protein>
<dbReference type="InterPro" id="IPR036291">
    <property type="entry name" value="NAD(P)-bd_dom_sf"/>
</dbReference>
<reference evidence="15 16" key="1">
    <citation type="submission" date="2022-12" db="EMBL/GenBank/DDBJ databases">
        <title>Two new species, Stenotrophomonas aracearum and Stenotrophomonas oahuensis, isolated from Anthurium (Araceae family) in Hawaii.</title>
        <authorList>
            <person name="Chunag S.C."/>
            <person name="Dobhal S."/>
            <person name="Alvarez A."/>
            <person name="Arif M."/>
        </authorList>
    </citation>
    <scope>NUCLEOTIDE SEQUENCE [LARGE SCALE GENOMIC DNA]</scope>
    <source>
        <strain evidence="15 16">A5588</strain>
    </source>
</reference>
<feature type="region of interest" description="Disordered" evidence="10">
    <location>
        <begin position="362"/>
        <end position="388"/>
    </location>
</feature>
<keyword evidence="6" id="KW-0560">Oxidoreductase</keyword>
<keyword evidence="9" id="KW-0676">Redox-active center</keyword>
<evidence type="ECO:0000256" key="4">
    <source>
        <dbReference type="ARBA" id="ARBA00022719"/>
    </source>
</evidence>
<comment type="subcellular location">
    <subcellularLocation>
        <location evidence="1">Membrane</location>
        <topology evidence="1">Multi-pass membrane protein</topology>
    </subcellularLocation>
</comment>
<evidence type="ECO:0000259" key="12">
    <source>
        <dbReference type="Pfam" id="PF01370"/>
    </source>
</evidence>
<dbReference type="RefSeq" id="WP_311184576.1">
    <property type="nucleotide sequence ID" value="NZ_CP115543.1"/>
</dbReference>
<feature type="domain" description="NAD-dependent epimerase/dehydratase" evidence="12">
    <location>
        <begin position="9"/>
        <end position="231"/>
    </location>
</feature>
<keyword evidence="5 11" id="KW-1133">Transmembrane helix</keyword>
<feature type="transmembrane region" description="Helical" evidence="11">
    <location>
        <begin position="530"/>
        <end position="548"/>
    </location>
</feature>
<dbReference type="InterPro" id="IPR050177">
    <property type="entry name" value="Lipid_A_modif_metabolic_enz"/>
</dbReference>
<feature type="transmembrane region" description="Helical" evidence="11">
    <location>
        <begin position="448"/>
        <end position="467"/>
    </location>
</feature>
<dbReference type="InterPro" id="IPR005530">
    <property type="entry name" value="SPW"/>
</dbReference>
<dbReference type="InterPro" id="IPR001509">
    <property type="entry name" value="Epimerase_deHydtase"/>
</dbReference>
<evidence type="ECO:0000313" key="15">
    <source>
        <dbReference type="EMBL" id="WNH50476.1"/>
    </source>
</evidence>
<feature type="domain" description="SPW repeat-containing integral membrane" evidence="13">
    <location>
        <begin position="502"/>
        <end position="568"/>
    </location>
</feature>
<evidence type="ECO:0000256" key="2">
    <source>
        <dbReference type="ARBA" id="ARBA00006214"/>
    </source>
</evidence>
<evidence type="ECO:0000256" key="3">
    <source>
        <dbReference type="ARBA" id="ARBA00022692"/>
    </source>
</evidence>
<evidence type="ECO:0000259" key="13">
    <source>
        <dbReference type="Pfam" id="PF03779"/>
    </source>
</evidence>
<evidence type="ECO:0000313" key="16">
    <source>
        <dbReference type="Proteomes" id="UP001305421"/>
    </source>
</evidence>
<sequence>MSNEQREVVVVTGSGGFIGAAVVNKLAQRYRVVGFDRGVSTHPPAVAECVCVDVTSDSSVAAGMERLRAAYGDRIASVIHLAAYFDLSGEPSPLYEAVTVRGTERLLRAFQDFELEQFVFVSTMLVHAPTEPGAPINEDAPLDPKFPYRASKIRTEQLLREQHWDIPIVLVRPAGVYDDRGRSAFLAQQIARIYERQLSSHFYPGDVATGQPFLHLDDLVDALVRIVERRAQLPPDLPLLLAEQDAPSFDRLQHELGCLIHGEAWTTHEVPRTLAQTGVWIETQVLREEPFIRPWMIEISDDHYEVDTSRASNLLEWAPRHRLIEALPTIVAELKRDPVGWYQANKLNSAKVAARGVEAEAQATASAPDGDTAKPAEGACGHATGSDKPMEGRCGQAMGDKAAEGKCGHAMNQASQVAEGRCGHAMQATATKAGDDGMSGHMAGMRKLHFNLLWVHYLNLLLGAWLMTSPVIFGGDTAFSDAVWRVTQERGLSDPALRSQWLARSDLFSGALIMLFSILSLTPRLAWAQWANAAVGVWLLFAPLLMWAPNAAVYANDTMVGALVITFSILVPMMPGMSMAGMMDSSDMPPGWTYSPSTYLQRLPIIAMGALGFLISRHLAAYQLGHIEGAWEPFFAGLQGLNGTETIITSDVSKAWPIADAGLGAVAYLFEILMGAMGGRQRWRTMPWMVTMFGMLVVPLGIVSIYFIIIQPIVIGTWCTLCLLAGIAMLIMIPYSLDELVAMGQFLTQSVRRGEPFWRTFFQGGAQPYDGRDAHPDFDAPLAQAARSAIRGVTLPWTLLVSTTLGAWLMLTRLTFDAEPPMADSDHLVGALIVTTAVIAMAEVARPVRFVNVVLGAWLLAAPWMLGGASMPATWNSVLVGLAIIALSLPRGTCSKEHYGNWDRFVV</sequence>
<evidence type="ECO:0000256" key="6">
    <source>
        <dbReference type="ARBA" id="ARBA00023002"/>
    </source>
</evidence>
<keyword evidence="8" id="KW-1015">Disulfide bond</keyword>
<feature type="transmembrane region" description="Helical" evidence="11">
    <location>
        <begin position="715"/>
        <end position="737"/>
    </location>
</feature>
<keyword evidence="7 11" id="KW-0472">Membrane</keyword>
<feature type="domain" description="Vitamin K epoxide reductase" evidence="14">
    <location>
        <begin position="604"/>
        <end position="736"/>
    </location>
</feature>
<keyword evidence="3 11" id="KW-0812">Transmembrane</keyword>
<dbReference type="CDD" id="cd12919">
    <property type="entry name" value="VKOR_2"/>
    <property type="match status" value="1"/>
</dbReference>
<dbReference type="PANTHER" id="PTHR43245">
    <property type="entry name" value="BIFUNCTIONAL POLYMYXIN RESISTANCE PROTEIN ARNA"/>
    <property type="match status" value="1"/>
</dbReference>
<dbReference type="Pfam" id="PF03779">
    <property type="entry name" value="SPW"/>
    <property type="match status" value="2"/>
</dbReference>
<evidence type="ECO:0000256" key="1">
    <source>
        <dbReference type="ARBA" id="ARBA00004141"/>
    </source>
</evidence>
<feature type="transmembrane region" description="Helical" evidence="11">
    <location>
        <begin position="603"/>
        <end position="624"/>
    </location>
</feature>
<accession>A0ABY9YIK6</accession>
<evidence type="ECO:0000259" key="14">
    <source>
        <dbReference type="Pfam" id="PF07884"/>
    </source>
</evidence>
<evidence type="ECO:0000256" key="10">
    <source>
        <dbReference type="SAM" id="MobiDB-lite"/>
    </source>
</evidence>
<dbReference type="PANTHER" id="PTHR43245:SF58">
    <property type="entry name" value="BLL5923 PROTEIN"/>
    <property type="match status" value="1"/>
</dbReference>
<dbReference type="Gene3D" id="1.20.1440.130">
    <property type="entry name" value="VKOR domain"/>
    <property type="match status" value="1"/>
</dbReference>
<feature type="transmembrane region" description="Helical" evidence="11">
    <location>
        <begin position="797"/>
        <end position="816"/>
    </location>
</feature>
<feature type="domain" description="SPW repeat-containing integral membrane" evidence="13">
    <location>
        <begin position="798"/>
        <end position="889"/>
    </location>
</feature>
<dbReference type="Proteomes" id="UP001305421">
    <property type="component" value="Chromosome"/>
</dbReference>
<dbReference type="InterPro" id="IPR012932">
    <property type="entry name" value="VKOR"/>
</dbReference>
<evidence type="ECO:0000256" key="7">
    <source>
        <dbReference type="ARBA" id="ARBA00023136"/>
    </source>
</evidence>
<feature type="transmembrane region" description="Helical" evidence="11">
    <location>
        <begin position="560"/>
        <end position="582"/>
    </location>
</feature>
<evidence type="ECO:0000256" key="9">
    <source>
        <dbReference type="ARBA" id="ARBA00023284"/>
    </source>
</evidence>
<dbReference type="InterPro" id="IPR038354">
    <property type="entry name" value="VKOR_sf"/>
</dbReference>
<comment type="similarity">
    <text evidence="2">Belongs to the VKOR family.</text>
</comment>
<dbReference type="EMBL" id="CP115543">
    <property type="protein sequence ID" value="WNH50476.1"/>
    <property type="molecule type" value="Genomic_DNA"/>
</dbReference>
<keyword evidence="4" id="KW-0874">Quinone</keyword>
<organism evidence="15 16">
    <name type="scientific">Stenotrophomonas aracearum</name>
    <dbReference type="NCBI Taxonomy" id="3003272"/>
    <lineage>
        <taxon>Bacteria</taxon>
        <taxon>Pseudomonadati</taxon>
        <taxon>Pseudomonadota</taxon>
        <taxon>Gammaproteobacteria</taxon>
        <taxon>Lysobacterales</taxon>
        <taxon>Lysobacteraceae</taxon>
        <taxon>Stenotrophomonas</taxon>
    </lineage>
</organism>
<dbReference type="Gene3D" id="3.40.50.720">
    <property type="entry name" value="NAD(P)-binding Rossmann-like Domain"/>
    <property type="match status" value="1"/>
</dbReference>